<keyword evidence="8" id="KW-0804">Transcription</keyword>
<dbReference type="GO" id="GO:0005634">
    <property type="term" value="C:nucleus"/>
    <property type="evidence" value="ECO:0007669"/>
    <property type="project" value="UniProtKB-SubCell"/>
</dbReference>
<evidence type="ECO:0000259" key="12">
    <source>
        <dbReference type="PROSITE" id="PS50016"/>
    </source>
</evidence>
<evidence type="ECO:0000256" key="2">
    <source>
        <dbReference type="ARBA" id="ARBA00010539"/>
    </source>
</evidence>
<feature type="domain" description="C2H2-type" evidence="13">
    <location>
        <begin position="239"/>
        <end position="267"/>
    </location>
</feature>
<evidence type="ECO:0000313" key="14">
    <source>
        <dbReference type="EMBL" id="KAL3104150.1"/>
    </source>
</evidence>
<evidence type="ECO:0000259" key="13">
    <source>
        <dbReference type="PROSITE" id="PS50157"/>
    </source>
</evidence>
<dbReference type="FunFam" id="3.30.40.10:FF:000005">
    <property type="entry name" value="zinc finger protein isoform X1"/>
    <property type="match status" value="1"/>
</dbReference>
<dbReference type="InterPro" id="IPR013083">
    <property type="entry name" value="Znf_RING/FYVE/PHD"/>
</dbReference>
<feature type="region of interest" description="Disordered" evidence="11">
    <location>
        <begin position="155"/>
        <end position="219"/>
    </location>
</feature>
<protein>
    <submittedName>
        <fullName evidence="14">Uncharacterized protein</fullName>
    </submittedName>
</protein>
<evidence type="ECO:0000256" key="9">
    <source>
        <dbReference type="ARBA" id="ARBA00023242"/>
    </source>
</evidence>
<proteinExistence type="inferred from homology"/>
<evidence type="ECO:0000313" key="15">
    <source>
        <dbReference type="Proteomes" id="UP001620645"/>
    </source>
</evidence>
<feature type="compositionally biased region" description="Polar residues" evidence="11">
    <location>
        <begin position="98"/>
        <end position="110"/>
    </location>
</feature>
<dbReference type="PROSITE" id="PS50016">
    <property type="entry name" value="ZF_PHD_2"/>
    <property type="match status" value="2"/>
</dbReference>
<evidence type="ECO:0000256" key="6">
    <source>
        <dbReference type="ARBA" id="ARBA00022833"/>
    </source>
</evidence>
<sequence>MIPDSAYIEIMKNCSKWNSRTMGGRTRSQTAVFDQQTGIVHRPTEHLFRHPSERCRAQNPMQVFTYPPVRWVKPKNNPSAGIEINYFMRANPSLKSAISSSVEQPQNAPSGEQQIAEAQQQIGTNVPSVRSATGGSGTKSYIENELDLAEYDLDELETNDQSDEEDWGASRKKRKKTGPGLGGNVPGRTARKVPSNISSATAKKEQPTDNGSNGGTPAAANAIGGGAGVATTATETRPYVCQLCGAKYKSRPGLAYHKLHVHQSDSNNETPKSPIISPKVQVSEYCDFCLGTNLQNAEGEAEPLISCHDCGRSGHPTCLKFTKNMLVSTKRYGWQCIECKSCAICGTSENDDQLLFCDDCDRGFHLYCLKPPLKEAPETDWSCHLCVKEFGAEASIAKATKSTEDGTAPPAK</sequence>
<dbReference type="InterPro" id="IPR019787">
    <property type="entry name" value="Znf_PHD-finger"/>
</dbReference>
<evidence type="ECO:0000256" key="3">
    <source>
        <dbReference type="ARBA" id="ARBA00022723"/>
    </source>
</evidence>
<dbReference type="AlphaFoldDB" id="A0ABD2KMG9"/>
<dbReference type="PANTHER" id="PTHR45888">
    <property type="entry name" value="HL01030P-RELATED"/>
    <property type="match status" value="1"/>
</dbReference>
<dbReference type="EMBL" id="JBICCN010000007">
    <property type="protein sequence ID" value="KAL3104150.1"/>
    <property type="molecule type" value="Genomic_DNA"/>
</dbReference>
<feature type="domain" description="PHD-type" evidence="12">
    <location>
        <begin position="339"/>
        <end position="389"/>
    </location>
</feature>
<dbReference type="PANTHER" id="PTHR45888:SF5">
    <property type="entry name" value="D4, ISOFORM A"/>
    <property type="match status" value="1"/>
</dbReference>
<evidence type="ECO:0000256" key="8">
    <source>
        <dbReference type="ARBA" id="ARBA00023163"/>
    </source>
</evidence>
<evidence type="ECO:0000256" key="5">
    <source>
        <dbReference type="ARBA" id="ARBA00022771"/>
    </source>
</evidence>
<dbReference type="CDD" id="cd15530">
    <property type="entry name" value="PHD2_d4"/>
    <property type="match status" value="1"/>
</dbReference>
<dbReference type="PROSITE" id="PS50157">
    <property type="entry name" value="ZINC_FINGER_C2H2_2"/>
    <property type="match status" value="1"/>
</dbReference>
<organism evidence="14 15">
    <name type="scientific">Heterodera schachtii</name>
    <name type="common">Sugarbeet cyst nematode worm</name>
    <name type="synonym">Tylenchus schachtii</name>
    <dbReference type="NCBI Taxonomy" id="97005"/>
    <lineage>
        <taxon>Eukaryota</taxon>
        <taxon>Metazoa</taxon>
        <taxon>Ecdysozoa</taxon>
        <taxon>Nematoda</taxon>
        <taxon>Chromadorea</taxon>
        <taxon>Rhabditida</taxon>
        <taxon>Tylenchina</taxon>
        <taxon>Tylenchomorpha</taxon>
        <taxon>Tylenchoidea</taxon>
        <taxon>Heteroderidae</taxon>
        <taxon>Heteroderinae</taxon>
        <taxon>Heterodera</taxon>
    </lineage>
</organism>
<comment type="similarity">
    <text evidence="2">Belongs to the requiem/DPF family.</text>
</comment>
<name>A0ABD2KMG9_HETSC</name>
<dbReference type="Gene3D" id="3.30.40.10">
    <property type="entry name" value="Zinc/RING finger domain, C3HC4 (zinc finger)"/>
    <property type="match status" value="1"/>
</dbReference>
<keyword evidence="9" id="KW-0539">Nucleus</keyword>
<dbReference type="InterPro" id="IPR001965">
    <property type="entry name" value="Znf_PHD"/>
</dbReference>
<feature type="compositionally biased region" description="Polar residues" evidence="11">
    <location>
        <begin position="124"/>
        <end position="141"/>
    </location>
</feature>
<accession>A0ABD2KMG9</accession>
<keyword evidence="3" id="KW-0479">Metal-binding</keyword>
<dbReference type="InterPro" id="IPR013087">
    <property type="entry name" value="Znf_C2H2_type"/>
</dbReference>
<keyword evidence="5 10" id="KW-0863">Zinc-finger</keyword>
<dbReference type="GO" id="GO:0008270">
    <property type="term" value="F:zinc ion binding"/>
    <property type="evidence" value="ECO:0007669"/>
    <property type="project" value="UniProtKB-KW"/>
</dbReference>
<evidence type="ECO:0000256" key="10">
    <source>
        <dbReference type="PROSITE-ProRule" id="PRU00042"/>
    </source>
</evidence>
<dbReference type="Pfam" id="PF14051">
    <property type="entry name" value="DPF1-3_N"/>
    <property type="match status" value="1"/>
</dbReference>
<dbReference type="InterPro" id="IPR025750">
    <property type="entry name" value="DPF1-3_N"/>
</dbReference>
<evidence type="ECO:0000256" key="4">
    <source>
        <dbReference type="ARBA" id="ARBA00022737"/>
    </source>
</evidence>
<dbReference type="InterPro" id="IPR011011">
    <property type="entry name" value="Znf_FYVE_PHD"/>
</dbReference>
<evidence type="ECO:0000256" key="1">
    <source>
        <dbReference type="ARBA" id="ARBA00004123"/>
    </source>
</evidence>
<keyword evidence="4" id="KW-0677">Repeat</keyword>
<gene>
    <name evidence="14" type="ORF">niasHS_002177</name>
</gene>
<dbReference type="Pfam" id="PF00628">
    <property type="entry name" value="PHD"/>
    <property type="match status" value="2"/>
</dbReference>
<keyword evidence="7" id="KW-0805">Transcription regulation</keyword>
<feature type="compositionally biased region" description="Acidic residues" evidence="11">
    <location>
        <begin position="155"/>
        <end position="167"/>
    </location>
</feature>
<dbReference type="SUPFAM" id="SSF57903">
    <property type="entry name" value="FYVE/PHD zinc finger"/>
    <property type="match status" value="2"/>
</dbReference>
<keyword evidence="6" id="KW-0862">Zinc</keyword>
<dbReference type="PROSITE" id="PS00028">
    <property type="entry name" value="ZINC_FINGER_C2H2_1"/>
    <property type="match status" value="1"/>
</dbReference>
<comment type="subcellular location">
    <subcellularLocation>
        <location evidence="1">Nucleus</location>
    </subcellularLocation>
</comment>
<feature type="compositionally biased region" description="Low complexity" evidence="11">
    <location>
        <begin position="111"/>
        <end position="123"/>
    </location>
</feature>
<feature type="domain" description="PHD-type" evidence="12">
    <location>
        <begin position="283"/>
        <end position="342"/>
    </location>
</feature>
<feature type="region of interest" description="Disordered" evidence="11">
    <location>
        <begin position="98"/>
        <end position="141"/>
    </location>
</feature>
<dbReference type="CDD" id="cd15526">
    <property type="entry name" value="PHD1_MOZ_d4"/>
    <property type="match status" value="1"/>
</dbReference>
<keyword evidence="15" id="KW-1185">Reference proteome</keyword>
<evidence type="ECO:0000256" key="7">
    <source>
        <dbReference type="ARBA" id="ARBA00023015"/>
    </source>
</evidence>
<evidence type="ECO:0000256" key="11">
    <source>
        <dbReference type="SAM" id="MobiDB-lite"/>
    </source>
</evidence>
<dbReference type="SMART" id="SM00249">
    <property type="entry name" value="PHD"/>
    <property type="match status" value="2"/>
</dbReference>
<dbReference type="Proteomes" id="UP001620645">
    <property type="component" value="Unassembled WGS sequence"/>
</dbReference>
<comment type="caution">
    <text evidence="14">The sequence shown here is derived from an EMBL/GenBank/DDBJ whole genome shotgun (WGS) entry which is preliminary data.</text>
</comment>
<reference evidence="14 15" key="1">
    <citation type="submission" date="2024-10" db="EMBL/GenBank/DDBJ databases">
        <authorList>
            <person name="Kim D."/>
        </authorList>
    </citation>
    <scope>NUCLEOTIDE SEQUENCE [LARGE SCALE GENOMIC DNA]</scope>
    <source>
        <strain evidence="14">Taebaek</strain>
    </source>
</reference>